<proteinExistence type="predicted"/>
<organism evidence="2">
    <name type="scientific">Arundo donax</name>
    <name type="common">Giant reed</name>
    <name type="synonym">Donax arundinaceus</name>
    <dbReference type="NCBI Taxonomy" id="35708"/>
    <lineage>
        <taxon>Eukaryota</taxon>
        <taxon>Viridiplantae</taxon>
        <taxon>Streptophyta</taxon>
        <taxon>Embryophyta</taxon>
        <taxon>Tracheophyta</taxon>
        <taxon>Spermatophyta</taxon>
        <taxon>Magnoliopsida</taxon>
        <taxon>Liliopsida</taxon>
        <taxon>Poales</taxon>
        <taxon>Poaceae</taxon>
        <taxon>PACMAD clade</taxon>
        <taxon>Arundinoideae</taxon>
        <taxon>Arundineae</taxon>
        <taxon>Arundo</taxon>
    </lineage>
</organism>
<reference evidence="2" key="1">
    <citation type="submission" date="2014-09" db="EMBL/GenBank/DDBJ databases">
        <authorList>
            <person name="Magalhaes I.L.F."/>
            <person name="Oliveira U."/>
            <person name="Santos F.R."/>
            <person name="Vidigal T.H.D.A."/>
            <person name="Brescovit A.D."/>
            <person name="Santos A.J."/>
        </authorList>
    </citation>
    <scope>NUCLEOTIDE SEQUENCE</scope>
    <source>
        <tissue evidence="2">Shoot tissue taken approximately 20 cm above the soil surface</tissue>
    </source>
</reference>
<dbReference type="InterPro" id="IPR020983">
    <property type="entry name" value="Basic_leucine-zipper_C"/>
</dbReference>
<dbReference type="AlphaFoldDB" id="A0A0A9CUR4"/>
<sequence>MSELPLPSYSLKSVNIDITGSLIYFVNKYFQVNIAEEAVRRVTGTTLLLSTTPDMAASSMPFSTCVSDAASAACPVEKSMKLVLQAPLEVQDDQIKLDLPNATITLTSWEMGTMPASLRCVASLENLQKRIHGDSVYSESASTFSDLKAVANDKWHVA</sequence>
<feature type="domain" description="Basic leucine-zipper C-terminal" evidence="1">
    <location>
        <begin position="32"/>
        <end position="135"/>
    </location>
</feature>
<dbReference type="Pfam" id="PF12498">
    <property type="entry name" value="bZIP_C"/>
    <property type="match status" value="1"/>
</dbReference>
<reference evidence="2" key="2">
    <citation type="journal article" date="2015" name="Data Brief">
        <title>Shoot transcriptome of the giant reed, Arundo donax.</title>
        <authorList>
            <person name="Barrero R.A."/>
            <person name="Guerrero F.D."/>
            <person name="Moolhuijzen P."/>
            <person name="Goolsby J.A."/>
            <person name="Tidwell J."/>
            <person name="Bellgard S.E."/>
            <person name="Bellgard M.I."/>
        </authorList>
    </citation>
    <scope>NUCLEOTIDE SEQUENCE</scope>
    <source>
        <tissue evidence="2">Shoot tissue taken approximately 20 cm above the soil surface</tissue>
    </source>
</reference>
<evidence type="ECO:0000313" key="2">
    <source>
        <dbReference type="EMBL" id="JAD77095.1"/>
    </source>
</evidence>
<name>A0A0A9CUR4_ARUDO</name>
<dbReference type="EMBL" id="GBRH01220800">
    <property type="protein sequence ID" value="JAD77095.1"/>
    <property type="molecule type" value="Transcribed_RNA"/>
</dbReference>
<evidence type="ECO:0000259" key="1">
    <source>
        <dbReference type="Pfam" id="PF12498"/>
    </source>
</evidence>
<protein>
    <recommendedName>
        <fullName evidence="1">Basic leucine-zipper C-terminal domain-containing protein</fullName>
    </recommendedName>
</protein>
<accession>A0A0A9CUR4</accession>